<dbReference type="InterPro" id="IPR036071">
    <property type="entry name" value="AMMECR1_dom_sf"/>
</dbReference>
<sequence length="239" mass="27030">MAEKELMEHFKPLSLEEGVAAVRFARSVIESRLGLTRSIGQLPPSLSSLRLGVWVTLEKIVNDRGIIKRVVKGSMGSPYPINRFPMDLALAAEYAAFNDRRHGPLMEAEVDRCVLEITLAGNIREMDLKSLDGFIPGFHGLLVRSGRSLKAVLPQRLIEEKLAEREGYQGIPPFKDKNELLSFICNKLVVNECGKNCERCNGPVYMYDTQIFYELEPRGAVVERMLYRNKLFSNINQKS</sequence>
<dbReference type="InterPro" id="IPR027485">
    <property type="entry name" value="AMMECR1_N"/>
</dbReference>
<dbReference type="Gene3D" id="3.30.700.20">
    <property type="entry name" value="Hypothetical protein ph0010, domain 1"/>
    <property type="match status" value="1"/>
</dbReference>
<name>A0A830GWS6_9CREN</name>
<comment type="caution">
    <text evidence="2">The sequence shown here is derived from an EMBL/GenBank/DDBJ whole genome shotgun (WGS) entry which is preliminary data.</text>
</comment>
<dbReference type="AlphaFoldDB" id="A0A830GWS6"/>
<accession>A0A830GWS6</accession>
<dbReference type="InterPro" id="IPR002733">
    <property type="entry name" value="AMMECR1_domain"/>
</dbReference>
<organism evidence="2 3">
    <name type="scientific">Thermocladium modestius</name>
    <dbReference type="NCBI Taxonomy" id="62609"/>
    <lineage>
        <taxon>Archaea</taxon>
        <taxon>Thermoproteota</taxon>
        <taxon>Thermoprotei</taxon>
        <taxon>Thermoproteales</taxon>
        <taxon>Thermoproteaceae</taxon>
        <taxon>Thermocladium</taxon>
    </lineage>
</organism>
<proteinExistence type="predicted"/>
<gene>
    <name evidence="2" type="ORF">GCM10007981_05230</name>
</gene>
<dbReference type="Proteomes" id="UP000610960">
    <property type="component" value="Unassembled WGS sequence"/>
</dbReference>
<feature type="domain" description="AMMECR1" evidence="1">
    <location>
        <begin position="16"/>
        <end position="223"/>
    </location>
</feature>
<protein>
    <recommendedName>
        <fullName evidence="1">AMMECR1 domain-containing protein</fullName>
    </recommendedName>
</protein>
<evidence type="ECO:0000313" key="3">
    <source>
        <dbReference type="Proteomes" id="UP000610960"/>
    </source>
</evidence>
<evidence type="ECO:0000259" key="1">
    <source>
        <dbReference type="PROSITE" id="PS51112"/>
    </source>
</evidence>
<keyword evidence="3" id="KW-1185">Reference proteome</keyword>
<dbReference type="Pfam" id="PF01871">
    <property type="entry name" value="AMMECR1"/>
    <property type="match status" value="1"/>
</dbReference>
<dbReference type="EMBL" id="BMNL01000001">
    <property type="protein sequence ID" value="GGP19856.1"/>
    <property type="molecule type" value="Genomic_DNA"/>
</dbReference>
<dbReference type="SUPFAM" id="SSF143447">
    <property type="entry name" value="AMMECR1-like"/>
    <property type="match status" value="1"/>
</dbReference>
<reference evidence="2" key="1">
    <citation type="journal article" date="2014" name="Int. J. Syst. Evol. Microbiol.">
        <title>Complete genome sequence of Corynebacterium casei LMG S-19264T (=DSM 44701T), isolated from a smear-ripened cheese.</title>
        <authorList>
            <consortium name="US DOE Joint Genome Institute (JGI-PGF)"/>
            <person name="Walter F."/>
            <person name="Albersmeier A."/>
            <person name="Kalinowski J."/>
            <person name="Ruckert C."/>
        </authorList>
    </citation>
    <scope>NUCLEOTIDE SEQUENCE</scope>
    <source>
        <strain evidence="2">JCM 10088</strain>
    </source>
</reference>
<evidence type="ECO:0000313" key="2">
    <source>
        <dbReference type="EMBL" id="GGP19856.1"/>
    </source>
</evidence>
<dbReference type="PROSITE" id="PS51112">
    <property type="entry name" value="AMMECR1"/>
    <property type="match status" value="1"/>
</dbReference>
<reference evidence="2" key="2">
    <citation type="submission" date="2020-09" db="EMBL/GenBank/DDBJ databases">
        <authorList>
            <person name="Sun Q."/>
            <person name="Ohkuma M."/>
        </authorList>
    </citation>
    <scope>NUCLEOTIDE SEQUENCE</scope>
    <source>
        <strain evidence="2">JCM 10088</strain>
    </source>
</reference>